<keyword evidence="4" id="KW-1185">Reference proteome</keyword>
<keyword evidence="1" id="KW-0059">Arsenical resistance</keyword>
<dbReference type="SUPFAM" id="SSF52788">
    <property type="entry name" value="Phosphotyrosine protein phosphatases I"/>
    <property type="match status" value="1"/>
</dbReference>
<dbReference type="SMART" id="SM00226">
    <property type="entry name" value="LMWPc"/>
    <property type="match status" value="1"/>
</dbReference>
<dbReference type="InterPro" id="IPR023485">
    <property type="entry name" value="Ptyr_pPase"/>
</dbReference>
<dbReference type="RefSeq" id="WP_075692169.1">
    <property type="nucleotide sequence ID" value="NZ_CP009248.1"/>
</dbReference>
<dbReference type="OrthoDB" id="9799372at2"/>
<organism evidence="3 4">
    <name type="scientific">Corynebacterium sphenisci DSM 44792</name>
    <dbReference type="NCBI Taxonomy" id="1437874"/>
    <lineage>
        <taxon>Bacteria</taxon>
        <taxon>Bacillati</taxon>
        <taxon>Actinomycetota</taxon>
        <taxon>Actinomycetes</taxon>
        <taxon>Mycobacteriales</taxon>
        <taxon>Corynebacteriaceae</taxon>
        <taxon>Corynebacterium</taxon>
    </lineage>
</organism>
<accession>A0A1L7CYP7</accession>
<dbReference type="STRING" id="1437874.CSPHI_07525"/>
<feature type="domain" description="Phosphotyrosine protein phosphatase I" evidence="2">
    <location>
        <begin position="74"/>
        <end position="198"/>
    </location>
</feature>
<dbReference type="GO" id="GO:0046685">
    <property type="term" value="P:response to arsenic-containing substance"/>
    <property type="evidence" value="ECO:0007669"/>
    <property type="project" value="UniProtKB-KW"/>
</dbReference>
<protein>
    <recommendedName>
        <fullName evidence="2">Phosphotyrosine protein phosphatase I domain-containing protein</fullName>
    </recommendedName>
</protein>
<evidence type="ECO:0000313" key="3">
    <source>
        <dbReference type="EMBL" id="APT90913.1"/>
    </source>
</evidence>
<proteinExistence type="predicted"/>
<evidence type="ECO:0000259" key="2">
    <source>
        <dbReference type="SMART" id="SM00226"/>
    </source>
</evidence>
<dbReference type="PANTHER" id="PTHR43428">
    <property type="entry name" value="ARSENATE REDUCTASE"/>
    <property type="match status" value="1"/>
</dbReference>
<dbReference type="Proteomes" id="UP000185469">
    <property type="component" value="Chromosome"/>
</dbReference>
<dbReference type="Pfam" id="PF21234">
    <property type="entry name" value="Phosphatase-like_N"/>
    <property type="match status" value="1"/>
</dbReference>
<dbReference type="Gene3D" id="3.40.50.2300">
    <property type="match status" value="1"/>
</dbReference>
<evidence type="ECO:0000313" key="4">
    <source>
        <dbReference type="Proteomes" id="UP000185469"/>
    </source>
</evidence>
<evidence type="ECO:0000256" key="1">
    <source>
        <dbReference type="ARBA" id="ARBA00022849"/>
    </source>
</evidence>
<dbReference type="InterPro" id="IPR048716">
    <property type="entry name" value="Phosphatase-like_N"/>
</dbReference>
<gene>
    <name evidence="3" type="ORF">CSPHI_07525</name>
</gene>
<dbReference type="Pfam" id="PF01451">
    <property type="entry name" value="LMWPc"/>
    <property type="match status" value="1"/>
</dbReference>
<dbReference type="Gene3D" id="1.10.8.1060">
    <property type="entry name" value="Corynebacterium glutamicum thioredoxin-dependent arsenate reductase, N-terminal domain"/>
    <property type="match status" value="1"/>
</dbReference>
<dbReference type="KEGG" id="csph:CSPHI_07525"/>
<reference evidence="3 4" key="1">
    <citation type="submission" date="2014-08" db="EMBL/GenBank/DDBJ databases">
        <title>Complete genome sequence of Corynebacterium sphenisci CECT 5990(T) (=DSM 44792(T)), isolated from healthy wild penguins.</title>
        <authorList>
            <person name="Ruckert C."/>
            <person name="Albersmeier A."/>
            <person name="Winkler A."/>
            <person name="Kalinowski J."/>
        </authorList>
    </citation>
    <scope>NUCLEOTIDE SEQUENCE [LARGE SCALE GENOMIC DNA]</scope>
    <source>
        <strain evidence="3 4">DSM 44792</strain>
    </source>
</reference>
<dbReference type="PANTHER" id="PTHR43428:SF1">
    <property type="entry name" value="ARSENATE REDUCTASE"/>
    <property type="match status" value="1"/>
</dbReference>
<dbReference type="InterPro" id="IPR036196">
    <property type="entry name" value="Ptyr_pPase_sf"/>
</dbReference>
<name>A0A1L7CYP7_9CORY</name>
<dbReference type="EMBL" id="CP009248">
    <property type="protein sequence ID" value="APT90913.1"/>
    <property type="molecule type" value="Genomic_DNA"/>
</dbReference>
<dbReference type="AlphaFoldDB" id="A0A1L7CYP7"/>
<sequence length="209" mass="22829">MLDRQLEIVREDLHRRHEGGHPPAEIDRVLDEVIAEARATAKVDTFLPVFVERDAAARLAALAAERGQEPKARPEVLYACMRNAGRSQLAAAITRHLAGEAVFVRAVGLAPAAEVQPEVLAVLDERGISHAGLYRKEIVARTVHRADVVVLLGVDEIPDVPGDRYTRWEIADPEGRDLTVVRAIADEIETRVRALLDELGVPARTPAGA</sequence>
<dbReference type="NCBIfam" id="NF046112">
    <property type="entry name" value="MSMEG_6209_Nter"/>
    <property type="match status" value="1"/>
</dbReference>